<evidence type="ECO:0000256" key="4">
    <source>
        <dbReference type="ARBA" id="ARBA00022833"/>
    </source>
</evidence>
<dbReference type="EMBL" id="WIGN01001058">
    <property type="protein sequence ID" value="KAF6781096.1"/>
    <property type="molecule type" value="Genomic_DNA"/>
</dbReference>
<keyword evidence="4" id="KW-0862">Zinc</keyword>
<dbReference type="InterPro" id="IPR012337">
    <property type="entry name" value="RNaseH-like_sf"/>
</dbReference>
<accession>A0A8H6ILA0</accession>
<dbReference type="GO" id="GO:0008270">
    <property type="term" value="F:zinc ion binding"/>
    <property type="evidence" value="ECO:0007669"/>
    <property type="project" value="UniProtKB-KW"/>
</dbReference>
<proteinExistence type="predicted"/>
<organism evidence="6 7">
    <name type="scientific">Colletotrichum sojae</name>
    <dbReference type="NCBI Taxonomy" id="2175907"/>
    <lineage>
        <taxon>Eukaryota</taxon>
        <taxon>Fungi</taxon>
        <taxon>Dikarya</taxon>
        <taxon>Ascomycota</taxon>
        <taxon>Pezizomycotina</taxon>
        <taxon>Sordariomycetes</taxon>
        <taxon>Hypocreomycetidae</taxon>
        <taxon>Glomerellales</taxon>
        <taxon>Glomerellaceae</taxon>
        <taxon>Colletotrichum</taxon>
        <taxon>Colletotrichum orchidearum species complex</taxon>
    </lineage>
</organism>
<sequence length="223" mass="24881">MLTTYAGEAFWVCRRCDEQQNLSKLFNAVATTSATTHLRTKHRVLSTSTDEASEASSITDDLLPPPKRHCSAPVAIPKSQVTKVEELAVGYIVNTDSPFTTFEDPYLKALLIELDSDLYSQVSWARSSQMRELGRVFAAKKALVKEEIQRALTKVHISFDLWTSPNRYAIIAVYAHFLSHSGQQTQYLLALRRQPGAHAGENIAPTLYNVAKDWEILSKLGVA</sequence>
<keyword evidence="2" id="KW-0479">Metal-binding</keyword>
<keyword evidence="7" id="KW-1185">Reference proteome</keyword>
<name>A0A8H6ILA0_9PEZI</name>
<dbReference type="PANTHER" id="PTHR46481:SF10">
    <property type="entry name" value="ZINC FINGER BED DOMAIN-CONTAINING PROTEIN 39"/>
    <property type="match status" value="1"/>
</dbReference>
<gene>
    <name evidence="6" type="ORF">CSOJ01_16102</name>
</gene>
<evidence type="ECO:0000256" key="1">
    <source>
        <dbReference type="ARBA" id="ARBA00004123"/>
    </source>
</evidence>
<evidence type="ECO:0000256" key="2">
    <source>
        <dbReference type="ARBA" id="ARBA00022723"/>
    </source>
</evidence>
<dbReference type="SUPFAM" id="SSF53098">
    <property type="entry name" value="Ribonuclease H-like"/>
    <property type="match status" value="1"/>
</dbReference>
<dbReference type="Proteomes" id="UP000652219">
    <property type="component" value="Unassembled WGS sequence"/>
</dbReference>
<evidence type="ECO:0000256" key="3">
    <source>
        <dbReference type="ARBA" id="ARBA00022771"/>
    </source>
</evidence>
<dbReference type="AlphaFoldDB" id="A0A8H6ILA0"/>
<comment type="caution">
    <text evidence="6">The sequence shown here is derived from an EMBL/GenBank/DDBJ whole genome shotgun (WGS) entry which is preliminary data.</text>
</comment>
<evidence type="ECO:0000313" key="6">
    <source>
        <dbReference type="EMBL" id="KAF6781096.1"/>
    </source>
</evidence>
<dbReference type="PANTHER" id="PTHR46481">
    <property type="entry name" value="ZINC FINGER BED DOMAIN-CONTAINING PROTEIN 4"/>
    <property type="match status" value="1"/>
</dbReference>
<reference evidence="6 7" key="1">
    <citation type="journal article" date="2020" name="Phytopathology">
        <title>Genome Sequence Resources of Colletotrichum truncatum, C. plurivorum, C. musicola, and C. sojae: Four Species Pathogenic to Soybean (Glycine max).</title>
        <authorList>
            <person name="Rogerio F."/>
            <person name="Boufleur T.R."/>
            <person name="Ciampi-Guillardi M."/>
            <person name="Sukno S.A."/>
            <person name="Thon M.R."/>
            <person name="Massola Junior N.S."/>
            <person name="Baroncelli R."/>
        </authorList>
    </citation>
    <scope>NUCLEOTIDE SEQUENCE [LARGE SCALE GENOMIC DNA]</scope>
    <source>
        <strain evidence="6 7">LFN0009</strain>
    </source>
</reference>
<evidence type="ECO:0000313" key="7">
    <source>
        <dbReference type="Proteomes" id="UP000652219"/>
    </source>
</evidence>
<comment type="subcellular location">
    <subcellularLocation>
        <location evidence="1">Nucleus</location>
    </subcellularLocation>
</comment>
<evidence type="ECO:0000256" key="5">
    <source>
        <dbReference type="ARBA" id="ARBA00023242"/>
    </source>
</evidence>
<dbReference type="GO" id="GO:0005634">
    <property type="term" value="C:nucleus"/>
    <property type="evidence" value="ECO:0007669"/>
    <property type="project" value="UniProtKB-SubCell"/>
</dbReference>
<keyword evidence="5" id="KW-0539">Nucleus</keyword>
<dbReference type="InterPro" id="IPR052035">
    <property type="entry name" value="ZnF_BED_domain_contain"/>
</dbReference>
<protein>
    <submittedName>
        <fullName evidence="6">Transposase-like protein</fullName>
    </submittedName>
</protein>
<feature type="non-terminal residue" evidence="6">
    <location>
        <position position="223"/>
    </location>
</feature>
<keyword evidence="3" id="KW-0863">Zinc-finger</keyword>